<evidence type="ECO:0000256" key="5">
    <source>
        <dbReference type="ARBA" id="ARBA00022630"/>
    </source>
</evidence>
<evidence type="ECO:0000256" key="2">
    <source>
        <dbReference type="ARBA" id="ARBA00022475"/>
    </source>
</evidence>
<keyword evidence="4" id="KW-0597">Phosphoprotein</keyword>
<evidence type="ECO:0000256" key="9">
    <source>
        <dbReference type="ARBA" id="ARBA00022989"/>
    </source>
</evidence>
<dbReference type="PANTHER" id="PTHR30578:SF1">
    <property type="entry name" value="NA(+)-TRANSLOCATING NADH-QUINONE REDUCTASE SUBUNIT B"/>
    <property type="match status" value="1"/>
</dbReference>
<feature type="transmembrane region" description="Helical" evidence="16">
    <location>
        <begin position="336"/>
        <end position="354"/>
    </location>
</feature>
<evidence type="ECO:0000256" key="10">
    <source>
        <dbReference type="ARBA" id="ARBA00023027"/>
    </source>
</evidence>
<dbReference type="HAMAP" id="MF_00426">
    <property type="entry name" value="NqrB"/>
    <property type="match status" value="1"/>
</dbReference>
<feature type="transmembrane region" description="Helical" evidence="16">
    <location>
        <begin position="254"/>
        <end position="286"/>
    </location>
</feature>
<dbReference type="AlphaFoldDB" id="A0A381UJE5"/>
<keyword evidence="15" id="KW-0739">Sodium transport</keyword>
<keyword evidence="2" id="KW-1003">Cell membrane</keyword>
<proteinExistence type="inferred from homology"/>
<dbReference type="GO" id="GO:0005886">
    <property type="term" value="C:plasma membrane"/>
    <property type="evidence" value="ECO:0007669"/>
    <property type="project" value="TreeGrafter"/>
</dbReference>
<keyword evidence="9 16" id="KW-1133">Transmembrane helix</keyword>
<keyword evidence="8" id="KW-1278">Translocase</keyword>
<dbReference type="GO" id="GO:0010181">
    <property type="term" value="F:FMN binding"/>
    <property type="evidence" value="ECO:0007669"/>
    <property type="project" value="InterPro"/>
</dbReference>
<evidence type="ECO:0000256" key="8">
    <source>
        <dbReference type="ARBA" id="ARBA00022967"/>
    </source>
</evidence>
<accession>A0A381UJE5</accession>
<dbReference type="NCBIfam" id="NF003756">
    <property type="entry name" value="PRK05349.1"/>
    <property type="match status" value="1"/>
</dbReference>
<keyword evidence="5" id="KW-0285">Flavoprotein</keyword>
<protein>
    <submittedName>
        <fullName evidence="17">Uncharacterized protein</fullName>
    </submittedName>
</protein>
<dbReference type="EMBL" id="UINC01006558">
    <property type="protein sequence ID" value="SVA28250.1"/>
    <property type="molecule type" value="Genomic_DNA"/>
</dbReference>
<dbReference type="InterPro" id="IPR010966">
    <property type="entry name" value="NqrB"/>
</dbReference>
<evidence type="ECO:0000256" key="6">
    <source>
        <dbReference type="ARBA" id="ARBA00022643"/>
    </source>
</evidence>
<feature type="transmembrane region" description="Helical" evidence="16">
    <location>
        <begin position="360"/>
        <end position="380"/>
    </location>
</feature>
<dbReference type="Pfam" id="PF03116">
    <property type="entry name" value="NQR2_RnfD_RnfE"/>
    <property type="match status" value="1"/>
</dbReference>
<feature type="transmembrane region" description="Helical" evidence="16">
    <location>
        <begin position="131"/>
        <end position="153"/>
    </location>
</feature>
<keyword evidence="14 16" id="KW-0472">Membrane</keyword>
<keyword evidence="7 16" id="KW-0812">Transmembrane</keyword>
<evidence type="ECO:0000256" key="4">
    <source>
        <dbReference type="ARBA" id="ARBA00022553"/>
    </source>
</evidence>
<dbReference type="PIRSF" id="PIRSF016055">
    <property type="entry name" value="NADH-UbQ_OxRdtase_B_su"/>
    <property type="match status" value="1"/>
</dbReference>
<keyword evidence="6" id="KW-0288">FMN</keyword>
<keyword evidence="1" id="KW-0813">Transport</keyword>
<evidence type="ECO:0000256" key="11">
    <source>
        <dbReference type="ARBA" id="ARBA00023053"/>
    </source>
</evidence>
<reference evidence="17" key="1">
    <citation type="submission" date="2018-05" db="EMBL/GenBank/DDBJ databases">
        <authorList>
            <person name="Lanie J.A."/>
            <person name="Ng W.-L."/>
            <person name="Kazmierczak K.M."/>
            <person name="Andrzejewski T.M."/>
            <person name="Davidsen T.M."/>
            <person name="Wayne K.J."/>
            <person name="Tettelin H."/>
            <person name="Glass J.I."/>
            <person name="Rusch D."/>
            <person name="Podicherti R."/>
            <person name="Tsui H.-C.T."/>
            <person name="Winkler M.E."/>
        </authorList>
    </citation>
    <scope>NUCLEOTIDE SEQUENCE</scope>
</reference>
<keyword evidence="13" id="KW-0830">Ubiquinone</keyword>
<keyword evidence="10" id="KW-0520">NAD</keyword>
<dbReference type="GO" id="GO:0022904">
    <property type="term" value="P:respiratory electron transport chain"/>
    <property type="evidence" value="ECO:0007669"/>
    <property type="project" value="InterPro"/>
</dbReference>
<sequence>MKWLRKILDKVAPIFKEGGKLEKFYPIFEATDTILFSTDERTHSGPHIRDSIDVKRVMILVVVALIPCYIFGAMNVGYQMAVALGQSSTMQENLMNGVLKILPIIAVAFASGAFWELLFAVVRRHPVSEGFLVTCALIPLVMPPTIPLWQVAVATTFGIVIGKEIFGGVGMNIFNPALVARAFLFFTYPGRISGDKVWVSGPDGYSGATALAVPAAELSQDAVTLLESVTQFDFSWINLFMGWIPGSIGETSTLWIMVGAVFLALTGIASWRVMVGAILGLTGMAALTNFMAEITGSTNTMLTLPAHYHLVMGGFAFGVAFMATEPVTGAHTDKGRWIYGIFIGMLTVIIRSINPAYPEGAMLAILLMNAFASLIDYFVIQGNIKRRMVRYAQ</sequence>
<dbReference type="GO" id="GO:0016655">
    <property type="term" value="F:oxidoreductase activity, acting on NAD(P)H, quinone or similar compound as acceptor"/>
    <property type="evidence" value="ECO:0007669"/>
    <property type="project" value="InterPro"/>
</dbReference>
<evidence type="ECO:0000256" key="7">
    <source>
        <dbReference type="ARBA" id="ARBA00022692"/>
    </source>
</evidence>
<evidence type="ECO:0000256" key="16">
    <source>
        <dbReference type="SAM" id="Phobius"/>
    </source>
</evidence>
<keyword evidence="12" id="KW-0406">Ion transport</keyword>
<evidence type="ECO:0000256" key="14">
    <source>
        <dbReference type="ARBA" id="ARBA00023136"/>
    </source>
</evidence>
<dbReference type="NCBIfam" id="TIGR01937">
    <property type="entry name" value="nqrB"/>
    <property type="match status" value="1"/>
</dbReference>
<keyword evidence="11" id="KW-0915">Sodium</keyword>
<dbReference type="GO" id="GO:0055085">
    <property type="term" value="P:transmembrane transport"/>
    <property type="evidence" value="ECO:0007669"/>
    <property type="project" value="InterPro"/>
</dbReference>
<evidence type="ECO:0000256" key="1">
    <source>
        <dbReference type="ARBA" id="ARBA00022448"/>
    </source>
</evidence>
<evidence type="ECO:0000256" key="3">
    <source>
        <dbReference type="ARBA" id="ARBA00022519"/>
    </source>
</evidence>
<dbReference type="GO" id="GO:0006814">
    <property type="term" value="P:sodium ion transport"/>
    <property type="evidence" value="ECO:0007669"/>
    <property type="project" value="UniProtKB-KW"/>
</dbReference>
<feature type="transmembrane region" description="Helical" evidence="16">
    <location>
        <begin position="57"/>
        <end position="78"/>
    </location>
</feature>
<dbReference type="InterPro" id="IPR004338">
    <property type="entry name" value="NqrB/RnfD"/>
</dbReference>
<evidence type="ECO:0000256" key="12">
    <source>
        <dbReference type="ARBA" id="ARBA00023065"/>
    </source>
</evidence>
<dbReference type="PANTHER" id="PTHR30578">
    <property type="entry name" value="ELECTRON TRANSPORT COMPLEX PROTEIN RNFD"/>
    <property type="match status" value="1"/>
</dbReference>
<organism evidence="17">
    <name type="scientific">marine metagenome</name>
    <dbReference type="NCBI Taxonomy" id="408172"/>
    <lineage>
        <taxon>unclassified sequences</taxon>
        <taxon>metagenomes</taxon>
        <taxon>ecological metagenomes</taxon>
    </lineage>
</organism>
<evidence type="ECO:0000256" key="13">
    <source>
        <dbReference type="ARBA" id="ARBA00023075"/>
    </source>
</evidence>
<keyword evidence="3" id="KW-0997">Cell inner membrane</keyword>
<evidence type="ECO:0000313" key="17">
    <source>
        <dbReference type="EMBL" id="SVA28250.1"/>
    </source>
</evidence>
<name>A0A381UJE5_9ZZZZ</name>
<gene>
    <name evidence="17" type="ORF">METZ01_LOCUS81104</name>
</gene>
<evidence type="ECO:0000256" key="15">
    <source>
        <dbReference type="ARBA" id="ARBA00023201"/>
    </source>
</evidence>
<feature type="transmembrane region" description="Helical" evidence="16">
    <location>
        <begin position="98"/>
        <end position="119"/>
    </location>
</feature>
<feature type="transmembrane region" description="Helical" evidence="16">
    <location>
        <begin position="306"/>
        <end position="324"/>
    </location>
</feature>